<protein>
    <submittedName>
        <fullName evidence="2">Uncharacterized protein</fullName>
    </submittedName>
</protein>
<evidence type="ECO:0000256" key="1">
    <source>
        <dbReference type="SAM" id="MobiDB-lite"/>
    </source>
</evidence>
<keyword evidence="3" id="KW-1185">Reference proteome</keyword>
<evidence type="ECO:0000313" key="3">
    <source>
        <dbReference type="Proteomes" id="UP000030645"/>
    </source>
</evidence>
<name>W9SBY3_9ROSA</name>
<feature type="region of interest" description="Disordered" evidence="1">
    <location>
        <begin position="1"/>
        <end position="28"/>
    </location>
</feature>
<dbReference type="EMBL" id="KE346353">
    <property type="protein sequence ID" value="EXC34956.1"/>
    <property type="molecule type" value="Genomic_DNA"/>
</dbReference>
<dbReference type="AlphaFoldDB" id="W9SBY3"/>
<dbReference type="Proteomes" id="UP000030645">
    <property type="component" value="Unassembled WGS sequence"/>
</dbReference>
<sequence length="103" mass="12170">MPPAKTEAPETGEIREKRTEKGETGKIERREQRRIEWRRDVGLLYEYHVFYEKVSSISSFSFIENDFFLSILTFKTILSRKVTLIKKESFSTNSKKSQQANFV</sequence>
<accession>W9SBY3</accession>
<proteinExistence type="predicted"/>
<reference evidence="3" key="1">
    <citation type="submission" date="2013-01" db="EMBL/GenBank/DDBJ databases">
        <title>Draft Genome Sequence of a Mulberry Tree, Morus notabilis C.K. Schneid.</title>
        <authorList>
            <person name="He N."/>
            <person name="Zhao S."/>
        </authorList>
    </citation>
    <scope>NUCLEOTIDE SEQUENCE</scope>
</reference>
<feature type="compositionally biased region" description="Basic and acidic residues" evidence="1">
    <location>
        <begin position="12"/>
        <end position="28"/>
    </location>
</feature>
<evidence type="ECO:0000313" key="2">
    <source>
        <dbReference type="EMBL" id="EXC34956.1"/>
    </source>
</evidence>
<organism evidence="2 3">
    <name type="scientific">Morus notabilis</name>
    <dbReference type="NCBI Taxonomy" id="981085"/>
    <lineage>
        <taxon>Eukaryota</taxon>
        <taxon>Viridiplantae</taxon>
        <taxon>Streptophyta</taxon>
        <taxon>Embryophyta</taxon>
        <taxon>Tracheophyta</taxon>
        <taxon>Spermatophyta</taxon>
        <taxon>Magnoliopsida</taxon>
        <taxon>eudicotyledons</taxon>
        <taxon>Gunneridae</taxon>
        <taxon>Pentapetalae</taxon>
        <taxon>rosids</taxon>
        <taxon>fabids</taxon>
        <taxon>Rosales</taxon>
        <taxon>Moraceae</taxon>
        <taxon>Moreae</taxon>
        <taxon>Morus</taxon>
    </lineage>
</organism>
<gene>
    <name evidence="2" type="ORF">L484_014680</name>
</gene>